<evidence type="ECO:0000259" key="2">
    <source>
        <dbReference type="Pfam" id="PF04865"/>
    </source>
</evidence>
<accession>A0A1Q9AN53</accession>
<evidence type="ECO:0000313" key="5">
    <source>
        <dbReference type="EMBL" id="OLP56832.1"/>
    </source>
</evidence>
<dbReference type="PANTHER" id="PTHR37829:SF3">
    <property type="entry name" value="PROTEIN JAYE-RELATED"/>
    <property type="match status" value="1"/>
</dbReference>
<dbReference type="InterPro" id="IPR058530">
    <property type="entry name" value="Baseplate_J-like_C"/>
</dbReference>
<proteinExistence type="inferred from homology"/>
<feature type="domain" description="Baseplate protein J-like barrel" evidence="2">
    <location>
        <begin position="92"/>
        <end position="155"/>
    </location>
</feature>
<protein>
    <recommendedName>
        <fullName evidence="7">Baseplate protein J-like domain-containing protein</fullName>
    </recommendedName>
</protein>
<comment type="caution">
    <text evidence="5">The sequence shown here is derived from an EMBL/GenBank/DDBJ whole genome shotgun (WGS) entry which is preliminary data.</text>
</comment>
<organism evidence="5 6">
    <name type="scientific">Xaviernesmea rhizosphaerae</name>
    <dbReference type="NCBI Taxonomy" id="1672749"/>
    <lineage>
        <taxon>Bacteria</taxon>
        <taxon>Pseudomonadati</taxon>
        <taxon>Pseudomonadota</taxon>
        <taxon>Alphaproteobacteria</taxon>
        <taxon>Hyphomicrobiales</taxon>
        <taxon>Rhizobiaceae</taxon>
        <taxon>Rhizobium/Agrobacterium group</taxon>
        <taxon>Xaviernesmea</taxon>
    </lineage>
</organism>
<dbReference type="InterPro" id="IPR052399">
    <property type="entry name" value="Phage_Baseplate_Assmbl_Protein"/>
</dbReference>
<evidence type="ECO:0000259" key="4">
    <source>
        <dbReference type="Pfam" id="PF26079"/>
    </source>
</evidence>
<sequence length="361" mass="37842">MAWIIRSPAEISGRLRGAFRQYLPGTDTALKNNVLTVIVKVLALLAHEFELRMAALSRQMFLTTATDLRWVRLHASEIGIYQRQPSAAAGLVTGSGAAQAVYPAGIRLVSGDMTYLTTAPALSGADGSLSFAVACEIKGVAGNREAGGLLGLADPALHPSLSLEWTVGAGGLGGGADVEGIEELRARALARKRNPPGGGTLTDYERMATDVPGVLKAWAYRPQNAPGMLVVYFLFAGRAGSIPQPSDVAVVQAAIDARRMIRLDDSVAVAPIARPVNVTIGGLQSDTDEIRAAIAAGIAAMYVARCRPGYPDDSFTLPISWISEVISGVAGEERHRLVAPSADIVLTSGQFPVNGTIAYVA</sequence>
<evidence type="ECO:0008006" key="7">
    <source>
        <dbReference type="Google" id="ProtNLM"/>
    </source>
</evidence>
<dbReference type="Pfam" id="PF04865">
    <property type="entry name" value="Baseplate_J"/>
    <property type="match status" value="1"/>
</dbReference>
<dbReference type="PANTHER" id="PTHR37829">
    <property type="entry name" value="PHAGE-LIKE ELEMENT PBSX PROTEIN XKDT"/>
    <property type="match status" value="1"/>
</dbReference>
<dbReference type="EMBL" id="MKIO01000021">
    <property type="protein sequence ID" value="OLP56832.1"/>
    <property type="molecule type" value="Genomic_DNA"/>
</dbReference>
<dbReference type="STRING" id="1672749.BJF92_12230"/>
<name>A0A1Q9AN53_9HYPH</name>
<dbReference type="Pfam" id="PF26078">
    <property type="entry name" value="Baseplate_J_M"/>
    <property type="match status" value="1"/>
</dbReference>
<reference evidence="5 6" key="1">
    <citation type="submission" date="2016-09" db="EMBL/GenBank/DDBJ databases">
        <title>Rhizobium sp. nov., a novel species isolated from the rice rhizosphere.</title>
        <authorList>
            <person name="Zhao J."/>
            <person name="Zhang X."/>
        </authorList>
    </citation>
    <scope>NUCLEOTIDE SEQUENCE [LARGE SCALE GENOMIC DNA]</scope>
    <source>
        <strain evidence="5 6">MH17</strain>
    </source>
</reference>
<dbReference type="OrthoDB" id="7565172at2"/>
<dbReference type="Proteomes" id="UP000186143">
    <property type="component" value="Unassembled WGS sequence"/>
</dbReference>
<evidence type="ECO:0000259" key="3">
    <source>
        <dbReference type="Pfam" id="PF26078"/>
    </source>
</evidence>
<gene>
    <name evidence="5" type="ORF">BJF92_12230</name>
</gene>
<dbReference type="AlphaFoldDB" id="A0A1Q9AN53"/>
<evidence type="ECO:0000256" key="1">
    <source>
        <dbReference type="ARBA" id="ARBA00038087"/>
    </source>
</evidence>
<dbReference type="InterPro" id="IPR058531">
    <property type="entry name" value="Baseplate_J_M"/>
</dbReference>
<dbReference type="InterPro" id="IPR006949">
    <property type="entry name" value="Barrel_Baseplate_J-like"/>
</dbReference>
<feature type="domain" description="Baseplate J-like central" evidence="3">
    <location>
        <begin position="197"/>
        <end position="270"/>
    </location>
</feature>
<dbReference type="RefSeq" id="WP_075633853.1">
    <property type="nucleotide sequence ID" value="NZ_MKIO01000021.1"/>
</dbReference>
<dbReference type="Pfam" id="PF26079">
    <property type="entry name" value="Baseplate_J_C"/>
    <property type="match status" value="1"/>
</dbReference>
<feature type="domain" description="Baseplate J-like C-terminal" evidence="4">
    <location>
        <begin position="284"/>
        <end position="358"/>
    </location>
</feature>
<comment type="similarity">
    <text evidence="1">Belongs to the Mu gp47/PBSX XkdT family.</text>
</comment>
<evidence type="ECO:0000313" key="6">
    <source>
        <dbReference type="Proteomes" id="UP000186143"/>
    </source>
</evidence>